<evidence type="ECO:0000313" key="2">
    <source>
        <dbReference type="Proteomes" id="UP000016930"/>
    </source>
</evidence>
<dbReference type="Proteomes" id="UP000016930">
    <property type="component" value="Unassembled WGS sequence"/>
</dbReference>
<dbReference type="HOGENOM" id="CLU_3014016_0_0_1"/>
<keyword evidence="2" id="KW-1185">Reference proteome</keyword>
<reference evidence="1 2" key="1">
    <citation type="journal article" date="2012" name="Proc. Natl. Acad. Sci. U.S.A.">
        <title>Comparative genomics of Ceriporiopsis subvermispora and Phanerochaete chrysosporium provide insight into selective ligninolysis.</title>
        <authorList>
            <person name="Fernandez-Fueyo E."/>
            <person name="Ruiz-Duenas F.J."/>
            <person name="Ferreira P."/>
            <person name="Floudas D."/>
            <person name="Hibbett D.S."/>
            <person name="Canessa P."/>
            <person name="Larrondo L.F."/>
            <person name="James T.Y."/>
            <person name="Seelenfreund D."/>
            <person name="Lobos S."/>
            <person name="Polanco R."/>
            <person name="Tello M."/>
            <person name="Honda Y."/>
            <person name="Watanabe T."/>
            <person name="Watanabe T."/>
            <person name="Ryu J.S."/>
            <person name="Kubicek C.P."/>
            <person name="Schmoll M."/>
            <person name="Gaskell J."/>
            <person name="Hammel K.E."/>
            <person name="St John F.J."/>
            <person name="Vanden Wymelenberg A."/>
            <person name="Sabat G."/>
            <person name="Splinter BonDurant S."/>
            <person name="Syed K."/>
            <person name="Yadav J.S."/>
            <person name="Doddapaneni H."/>
            <person name="Subramanian V."/>
            <person name="Lavin J.L."/>
            <person name="Oguiza J.A."/>
            <person name="Perez G."/>
            <person name="Pisabarro A.G."/>
            <person name="Ramirez L."/>
            <person name="Santoyo F."/>
            <person name="Master E."/>
            <person name="Coutinho P.M."/>
            <person name="Henrissat B."/>
            <person name="Lombard V."/>
            <person name="Magnuson J.K."/>
            <person name="Kuees U."/>
            <person name="Hori C."/>
            <person name="Igarashi K."/>
            <person name="Samejima M."/>
            <person name="Held B.W."/>
            <person name="Barry K.W."/>
            <person name="LaButti K.M."/>
            <person name="Lapidus A."/>
            <person name="Lindquist E.A."/>
            <person name="Lucas S.M."/>
            <person name="Riley R."/>
            <person name="Salamov A.A."/>
            <person name="Hoffmeister D."/>
            <person name="Schwenk D."/>
            <person name="Hadar Y."/>
            <person name="Yarden O."/>
            <person name="de Vries R.P."/>
            <person name="Wiebenga A."/>
            <person name="Stenlid J."/>
            <person name="Eastwood D."/>
            <person name="Grigoriev I.V."/>
            <person name="Berka R.M."/>
            <person name="Blanchette R.A."/>
            <person name="Kersten P."/>
            <person name="Martinez A.T."/>
            <person name="Vicuna R."/>
            <person name="Cullen D."/>
        </authorList>
    </citation>
    <scope>NUCLEOTIDE SEQUENCE [LARGE SCALE GENOMIC DNA]</scope>
    <source>
        <strain evidence="1 2">B</strain>
    </source>
</reference>
<sequence>MSDIERLVRNVADGRLRMPKRREMLGQSGCYGVQARIIGAASSEPLNKQISESRGC</sequence>
<gene>
    <name evidence="1" type="ORF">CERSUDRAFT_82790</name>
</gene>
<proteinExistence type="predicted"/>
<accession>M2R1X8</accession>
<evidence type="ECO:0000313" key="1">
    <source>
        <dbReference type="EMBL" id="EMD38515.1"/>
    </source>
</evidence>
<organism evidence="1 2">
    <name type="scientific">Ceriporiopsis subvermispora (strain B)</name>
    <name type="common">White-rot fungus</name>
    <name type="synonym">Gelatoporia subvermispora</name>
    <dbReference type="NCBI Taxonomy" id="914234"/>
    <lineage>
        <taxon>Eukaryota</taxon>
        <taxon>Fungi</taxon>
        <taxon>Dikarya</taxon>
        <taxon>Basidiomycota</taxon>
        <taxon>Agaricomycotina</taxon>
        <taxon>Agaricomycetes</taxon>
        <taxon>Polyporales</taxon>
        <taxon>Gelatoporiaceae</taxon>
        <taxon>Gelatoporia</taxon>
    </lineage>
</organism>
<dbReference type="AlphaFoldDB" id="M2R1X8"/>
<name>M2R1X8_CERS8</name>
<protein>
    <submittedName>
        <fullName evidence="1">Uncharacterized protein</fullName>
    </submittedName>
</protein>
<dbReference type="EMBL" id="KB445795">
    <property type="protein sequence ID" value="EMD38515.1"/>
    <property type="molecule type" value="Genomic_DNA"/>
</dbReference>